<sequence length="342" mass="38309">MASLKLAGRMNEHVVESELLRDNVLGDPAERPLWVYTPPGYDDGDETYPVCYLLLGYAGTLPMWRNRTPFRKPVPELFDAMVASGEAPPMILVFVDAWTSYGGSQFVDSVGTGRYHSYLCEEVVAWVDRHYRTRADREYRAIAGKSSGGLGAAISAMLRPDLFGAFATHSGDSLSEAQYIPHFLHAARQLRPYGGDIFAWWADFGSRVAFTKDEDLRLLELLGVSACFSPDPDGKPLLPFDPVTGALVEDVWRRWLEWDPVRMARGYAEALRSQKGIWIDAGTRDEWFLDLGATAFRRVLGDIGVADDVVEFELFDAGHVGIEYRHPLALSWLARRLTDQEG</sequence>
<dbReference type="ESTHER" id="stanl-d3py25">
    <property type="family name" value="A85-Feruloyl-Esterase"/>
</dbReference>
<dbReference type="Pfam" id="PF00756">
    <property type="entry name" value="Esterase"/>
    <property type="match status" value="1"/>
</dbReference>
<dbReference type="InterPro" id="IPR050583">
    <property type="entry name" value="Mycobacterial_A85_antigen"/>
</dbReference>
<evidence type="ECO:0000313" key="2">
    <source>
        <dbReference type="Proteomes" id="UP000000844"/>
    </source>
</evidence>
<gene>
    <name evidence="1" type="ordered locus">Snas_5724</name>
</gene>
<proteinExistence type="predicted"/>
<dbReference type="Proteomes" id="UP000000844">
    <property type="component" value="Chromosome"/>
</dbReference>
<dbReference type="RefSeq" id="WP_013020925.1">
    <property type="nucleotide sequence ID" value="NC_013947.1"/>
</dbReference>
<dbReference type="eggNOG" id="COG2382">
    <property type="taxonomic scope" value="Bacteria"/>
</dbReference>
<dbReference type="OrthoDB" id="4527292at2"/>
<dbReference type="AlphaFoldDB" id="D3PY25"/>
<keyword evidence="2" id="KW-1185">Reference proteome</keyword>
<dbReference type="HOGENOM" id="CLU_037618_0_1_11"/>
<evidence type="ECO:0000313" key="1">
    <source>
        <dbReference type="EMBL" id="ADD45354.1"/>
    </source>
</evidence>
<dbReference type="PANTHER" id="PTHR48098">
    <property type="entry name" value="ENTEROCHELIN ESTERASE-RELATED"/>
    <property type="match status" value="1"/>
</dbReference>
<dbReference type="Gene3D" id="3.40.50.1820">
    <property type="entry name" value="alpha/beta hydrolase"/>
    <property type="match status" value="1"/>
</dbReference>
<dbReference type="InterPro" id="IPR000801">
    <property type="entry name" value="Esterase-like"/>
</dbReference>
<dbReference type="KEGG" id="sna:Snas_5724"/>
<dbReference type="EMBL" id="CP001778">
    <property type="protein sequence ID" value="ADD45354.1"/>
    <property type="molecule type" value="Genomic_DNA"/>
</dbReference>
<protein>
    <submittedName>
        <fullName evidence="1">Putative esterase</fullName>
    </submittedName>
</protein>
<name>D3PY25_STANL</name>
<organism evidence="1 2">
    <name type="scientific">Stackebrandtia nassauensis (strain DSM 44728 / CIP 108903 / NRRL B-16338 / NBRC 102104 / LLR-40K-21)</name>
    <dbReference type="NCBI Taxonomy" id="446470"/>
    <lineage>
        <taxon>Bacteria</taxon>
        <taxon>Bacillati</taxon>
        <taxon>Actinomycetota</taxon>
        <taxon>Actinomycetes</taxon>
        <taxon>Glycomycetales</taxon>
        <taxon>Glycomycetaceae</taxon>
        <taxon>Stackebrandtia</taxon>
    </lineage>
</organism>
<dbReference type="InterPro" id="IPR029058">
    <property type="entry name" value="AB_hydrolase_fold"/>
</dbReference>
<dbReference type="SUPFAM" id="SSF53474">
    <property type="entry name" value="alpha/beta-Hydrolases"/>
    <property type="match status" value="1"/>
</dbReference>
<accession>D3PY25</accession>
<dbReference type="STRING" id="446470.Snas_5724"/>
<reference evidence="1 2" key="1">
    <citation type="journal article" date="2009" name="Stand. Genomic Sci.">
        <title>Complete genome sequence of Stackebrandtia nassauensis type strain (LLR-40K-21).</title>
        <authorList>
            <person name="Munk C."/>
            <person name="Lapidus A."/>
            <person name="Copeland A."/>
            <person name="Jando M."/>
            <person name="Mayilraj S."/>
            <person name="Glavina Del Rio T."/>
            <person name="Nolan M."/>
            <person name="Chen F."/>
            <person name="Lucas S."/>
            <person name="Tice H."/>
            <person name="Cheng J.F."/>
            <person name="Han C."/>
            <person name="Detter J.C."/>
            <person name="Bruce D."/>
            <person name="Goodwin L."/>
            <person name="Chain P."/>
            <person name="Pitluck S."/>
            <person name="Goker M."/>
            <person name="Ovchinikova G."/>
            <person name="Pati A."/>
            <person name="Ivanova N."/>
            <person name="Mavromatis K."/>
            <person name="Chen A."/>
            <person name="Palaniappan K."/>
            <person name="Land M."/>
            <person name="Hauser L."/>
            <person name="Chang Y.J."/>
            <person name="Jeffries C.D."/>
            <person name="Bristow J."/>
            <person name="Eisen J.A."/>
            <person name="Markowitz V."/>
            <person name="Hugenholtz P."/>
            <person name="Kyrpides N.C."/>
            <person name="Klenk H.P."/>
        </authorList>
    </citation>
    <scope>NUCLEOTIDE SEQUENCE [LARGE SCALE GENOMIC DNA]</scope>
    <source>
        <strain evidence="2">DSM 44728 / CIP 108903 / NRRL B-16338 / NBRC 102104 / LLR-40K-21</strain>
    </source>
</reference>